<protein>
    <submittedName>
        <fullName evidence="1">Uncharacterized protein</fullName>
    </submittedName>
</protein>
<keyword evidence="2" id="KW-1185">Reference proteome</keyword>
<accession>A0AAW1NMM0</accession>
<name>A0AAW1NMM0_9CHLO</name>
<evidence type="ECO:0000313" key="1">
    <source>
        <dbReference type="EMBL" id="KAK9791814.1"/>
    </source>
</evidence>
<comment type="caution">
    <text evidence="1">The sequence shown here is derived from an EMBL/GenBank/DDBJ whole genome shotgun (WGS) entry which is preliminary data.</text>
</comment>
<dbReference type="AlphaFoldDB" id="A0AAW1NMM0"/>
<reference evidence="1 2" key="1">
    <citation type="journal article" date="2024" name="Nat. Commun.">
        <title>Phylogenomics reveals the evolutionary origins of lichenization in chlorophyte algae.</title>
        <authorList>
            <person name="Puginier C."/>
            <person name="Libourel C."/>
            <person name="Otte J."/>
            <person name="Skaloud P."/>
            <person name="Haon M."/>
            <person name="Grisel S."/>
            <person name="Petersen M."/>
            <person name="Berrin J.G."/>
            <person name="Delaux P.M."/>
            <person name="Dal Grande F."/>
            <person name="Keller J."/>
        </authorList>
    </citation>
    <scope>NUCLEOTIDE SEQUENCE [LARGE SCALE GENOMIC DNA]</scope>
    <source>
        <strain evidence="1 2">SAG 2036</strain>
    </source>
</reference>
<sequence length="86" mass="9281">MHSAEGAKAAPRSATTPAVRWILAHVGQGRSGSATHVQVRGDVDCIIKGSRVACFFAALEERNADYSMSAELIGFPLDDFWEESET</sequence>
<dbReference type="Proteomes" id="UP001465755">
    <property type="component" value="Unassembled WGS sequence"/>
</dbReference>
<dbReference type="EMBL" id="JALJOQ010000172">
    <property type="protein sequence ID" value="KAK9791814.1"/>
    <property type="molecule type" value="Genomic_DNA"/>
</dbReference>
<evidence type="ECO:0000313" key="2">
    <source>
        <dbReference type="Proteomes" id="UP001465755"/>
    </source>
</evidence>
<proteinExistence type="predicted"/>
<gene>
    <name evidence="1" type="ORF">WJX73_006924</name>
</gene>
<organism evidence="1 2">
    <name type="scientific">Symbiochloris irregularis</name>
    <dbReference type="NCBI Taxonomy" id="706552"/>
    <lineage>
        <taxon>Eukaryota</taxon>
        <taxon>Viridiplantae</taxon>
        <taxon>Chlorophyta</taxon>
        <taxon>core chlorophytes</taxon>
        <taxon>Trebouxiophyceae</taxon>
        <taxon>Trebouxiales</taxon>
        <taxon>Trebouxiaceae</taxon>
        <taxon>Symbiochloris</taxon>
    </lineage>
</organism>